<protein>
    <recommendedName>
        <fullName evidence="3">DUF1885 family protein</fullName>
    </recommendedName>
</protein>
<reference evidence="1 2" key="1">
    <citation type="journal article" date="2014" name="PLoS ONE">
        <title>How to Kill the Honey Bee Larva: Genomic Potential and Virulence Mechanisms of Paenibacillus larvae.</title>
        <authorList>
            <person name="Djukic M."/>
            <person name="Brzuszkiewicz E."/>
            <person name="Funfhaus A."/>
            <person name="Voss J."/>
            <person name="Gollnow K."/>
            <person name="Poppinga L."/>
            <person name="Liesegang H."/>
            <person name="Garcia-Gonzalez E."/>
            <person name="Genersch E."/>
            <person name="Daniel R."/>
        </authorList>
    </citation>
    <scope>NUCLEOTIDE SEQUENCE [LARGE SCALE GENOMIC DNA]</scope>
    <source>
        <strain evidence="1 2">DSM 25430</strain>
    </source>
</reference>
<dbReference type="AlphaFoldDB" id="V9W900"/>
<evidence type="ECO:0000313" key="1">
    <source>
        <dbReference type="EMBL" id="AHD06175.1"/>
    </source>
</evidence>
<organism evidence="1 2">
    <name type="scientific">Paenibacillus larvae subsp. larvae DSM 25430</name>
    <dbReference type="NCBI Taxonomy" id="697284"/>
    <lineage>
        <taxon>Bacteria</taxon>
        <taxon>Bacillati</taxon>
        <taxon>Bacillota</taxon>
        <taxon>Bacilli</taxon>
        <taxon>Bacillales</taxon>
        <taxon>Paenibacillaceae</taxon>
        <taxon>Paenibacillus</taxon>
    </lineage>
</organism>
<evidence type="ECO:0008006" key="3">
    <source>
        <dbReference type="Google" id="ProtNLM"/>
    </source>
</evidence>
<dbReference type="KEGG" id="plv:ERIC2_c23860"/>
<dbReference type="Gene3D" id="1.20.5.850">
    <property type="entry name" value="Rbstp2229 protein"/>
    <property type="match status" value="1"/>
</dbReference>
<dbReference type="eggNOG" id="ENOG5031D41">
    <property type="taxonomic scope" value="Bacteria"/>
</dbReference>
<accession>V9W900</accession>
<dbReference type="PATRIC" id="fig|697284.3.peg.2280"/>
<dbReference type="EMBL" id="CP003355">
    <property type="protein sequence ID" value="AHD06175.1"/>
    <property type="molecule type" value="Genomic_DNA"/>
</dbReference>
<name>V9W900_9BACL</name>
<proteinExistence type="predicted"/>
<dbReference type="Proteomes" id="UP000029431">
    <property type="component" value="Chromosome"/>
</dbReference>
<dbReference type="Pfam" id="PF08968">
    <property type="entry name" value="DUF1885"/>
    <property type="match status" value="1"/>
</dbReference>
<dbReference type="HOGENOM" id="CLU_122267_0_0_9"/>
<evidence type="ECO:0000313" key="2">
    <source>
        <dbReference type="Proteomes" id="UP000029431"/>
    </source>
</evidence>
<dbReference type="Gene3D" id="3.30.310.120">
    <property type="entry name" value="Rbstp2229 like protein"/>
    <property type="match status" value="1"/>
</dbReference>
<dbReference type="InterPro" id="IPR036294">
    <property type="entry name" value="Rbstp2229-like_sf"/>
</dbReference>
<sequence>MVITTTDGGGVFDMSQSAFIYFAPTSAVSSLSPEELKEKLLYYLDQLTKTAQQLNWDYADAGFPYTIETKQEAKDQWFYLKGTNFLYKHIVFGVGREQADGEDRSFVQIVLPDDCTPGDKSKGNEFGKFLARHLKAQLKLFNGRTMHFQPRK</sequence>
<gene>
    <name evidence="1" type="ORF">ERIC2_c23860</name>
</gene>
<keyword evidence="2" id="KW-1185">Reference proteome</keyword>
<dbReference type="InterPro" id="IPR015062">
    <property type="entry name" value="DUF1885"/>
</dbReference>
<dbReference type="SUPFAM" id="SSF111171">
    <property type="entry name" value="Rbstp2229 protein"/>
    <property type="match status" value="1"/>
</dbReference>